<dbReference type="AlphaFoldDB" id="A0A1A8L930"/>
<evidence type="ECO:0000313" key="1">
    <source>
        <dbReference type="EMBL" id="SBR41335.1"/>
    </source>
</evidence>
<accession>A0A1A8L930</accession>
<dbReference type="EMBL" id="HAEF01003953">
    <property type="protein sequence ID" value="SBR41335.1"/>
    <property type="molecule type" value="Transcribed_RNA"/>
</dbReference>
<gene>
    <name evidence="1" type="primary">Nfu_g_1_010588</name>
</gene>
<name>A0A1A8L930_9TELE</name>
<reference evidence="1" key="1">
    <citation type="submission" date="2016-05" db="EMBL/GenBank/DDBJ databases">
        <authorList>
            <person name="Lavstsen T."/>
            <person name="Jespersen J.S."/>
        </authorList>
    </citation>
    <scope>NUCLEOTIDE SEQUENCE</scope>
    <source>
        <tissue evidence="1">Brain</tissue>
    </source>
</reference>
<proteinExistence type="predicted"/>
<organism evidence="1">
    <name type="scientific">Nothobranchius pienaari</name>
    <dbReference type="NCBI Taxonomy" id="704102"/>
    <lineage>
        <taxon>Eukaryota</taxon>
        <taxon>Metazoa</taxon>
        <taxon>Chordata</taxon>
        <taxon>Craniata</taxon>
        <taxon>Vertebrata</taxon>
        <taxon>Euteleostomi</taxon>
        <taxon>Actinopterygii</taxon>
        <taxon>Neopterygii</taxon>
        <taxon>Teleostei</taxon>
        <taxon>Neoteleostei</taxon>
        <taxon>Acanthomorphata</taxon>
        <taxon>Ovalentaria</taxon>
        <taxon>Atherinomorphae</taxon>
        <taxon>Cyprinodontiformes</taxon>
        <taxon>Nothobranchiidae</taxon>
        <taxon>Nothobranchius</taxon>
    </lineage>
</organism>
<reference evidence="1" key="2">
    <citation type="submission" date="2016-06" db="EMBL/GenBank/DDBJ databases">
        <title>The genome of a short-lived fish provides insights into sex chromosome evolution and the genetic control of aging.</title>
        <authorList>
            <person name="Reichwald K."/>
            <person name="Felder M."/>
            <person name="Petzold A."/>
            <person name="Koch P."/>
            <person name="Groth M."/>
            <person name="Platzer M."/>
        </authorList>
    </citation>
    <scope>NUCLEOTIDE SEQUENCE</scope>
    <source>
        <tissue evidence="1">Brain</tissue>
    </source>
</reference>
<sequence>TLRTREGKSSERFPDKRLPHGHRLAVRRVSSVASLCEPPAGVRRGPNSCFTCRWFSVQCFEELAGQLWCKF</sequence>
<protein>
    <submittedName>
        <fullName evidence="1">TNF(Tumour Necrosis Factor) family</fullName>
    </submittedName>
</protein>
<feature type="non-terminal residue" evidence="1">
    <location>
        <position position="1"/>
    </location>
</feature>